<accession>A0A0B7ANQ9</accession>
<dbReference type="AlphaFoldDB" id="A0A0B7ANQ9"/>
<organism evidence="1">
    <name type="scientific">Arion vulgaris</name>
    <dbReference type="NCBI Taxonomy" id="1028688"/>
    <lineage>
        <taxon>Eukaryota</taxon>
        <taxon>Metazoa</taxon>
        <taxon>Spiralia</taxon>
        <taxon>Lophotrochozoa</taxon>
        <taxon>Mollusca</taxon>
        <taxon>Gastropoda</taxon>
        <taxon>Heterobranchia</taxon>
        <taxon>Euthyneura</taxon>
        <taxon>Panpulmonata</taxon>
        <taxon>Eupulmonata</taxon>
        <taxon>Stylommatophora</taxon>
        <taxon>Helicina</taxon>
        <taxon>Arionoidea</taxon>
        <taxon>Arionidae</taxon>
        <taxon>Arion</taxon>
    </lineage>
</organism>
<reference evidence="1" key="1">
    <citation type="submission" date="2014-12" db="EMBL/GenBank/DDBJ databases">
        <title>Insight into the proteome of Arion vulgaris.</title>
        <authorList>
            <person name="Aradska J."/>
            <person name="Bulat T."/>
            <person name="Smidak R."/>
            <person name="Sarate P."/>
            <person name="Gangsoo J."/>
            <person name="Sialana F."/>
            <person name="Bilban M."/>
            <person name="Lubec G."/>
        </authorList>
    </citation>
    <scope>NUCLEOTIDE SEQUENCE</scope>
    <source>
        <tissue evidence="1">Skin</tissue>
    </source>
</reference>
<evidence type="ECO:0000313" key="1">
    <source>
        <dbReference type="EMBL" id="CEK82257.1"/>
    </source>
</evidence>
<feature type="non-terminal residue" evidence="1">
    <location>
        <position position="1"/>
    </location>
</feature>
<dbReference type="EMBL" id="HACG01035392">
    <property type="protein sequence ID" value="CEK82257.1"/>
    <property type="molecule type" value="Transcribed_RNA"/>
</dbReference>
<gene>
    <name evidence="1" type="primary">ORF130521</name>
</gene>
<protein>
    <submittedName>
        <fullName evidence="1">Uncharacterized protein</fullName>
    </submittedName>
</protein>
<proteinExistence type="predicted"/>
<name>A0A0B7ANQ9_9EUPU</name>
<sequence>SDTQLCLPQGMADPSPFHTLNLHRSVFAILPYHLSLRVCRDRCLKLRNERELVNC</sequence>